<accession>A0A915K1L9</accession>
<proteinExistence type="predicted"/>
<sequence>MGYWLQISMKLERVHGSNVKPILKQLATSQFQGLRIVEFDVEKVKKAQAKSDILDADDVSKVQSVQVDEDVMELESEEEADSALLEEESYKQVDDKDALLYISITDPEALAREISKIW</sequence>
<dbReference type="Proteomes" id="UP000887565">
    <property type="component" value="Unplaced"/>
</dbReference>
<reference evidence="2" key="1">
    <citation type="submission" date="2022-11" db="UniProtKB">
        <authorList>
            <consortium name="WormBaseParasite"/>
        </authorList>
    </citation>
    <scope>IDENTIFICATION</scope>
</reference>
<evidence type="ECO:0000313" key="1">
    <source>
        <dbReference type="Proteomes" id="UP000887565"/>
    </source>
</evidence>
<organism evidence="1 2">
    <name type="scientific">Romanomermis culicivorax</name>
    <name type="common">Nematode worm</name>
    <dbReference type="NCBI Taxonomy" id="13658"/>
    <lineage>
        <taxon>Eukaryota</taxon>
        <taxon>Metazoa</taxon>
        <taxon>Ecdysozoa</taxon>
        <taxon>Nematoda</taxon>
        <taxon>Enoplea</taxon>
        <taxon>Dorylaimia</taxon>
        <taxon>Mermithida</taxon>
        <taxon>Mermithoidea</taxon>
        <taxon>Mermithidae</taxon>
        <taxon>Romanomermis</taxon>
    </lineage>
</organism>
<evidence type="ECO:0000313" key="2">
    <source>
        <dbReference type="WBParaSite" id="nRc.2.0.1.t32214-RA"/>
    </source>
</evidence>
<protein>
    <submittedName>
        <fullName evidence="2">Uncharacterized protein</fullName>
    </submittedName>
</protein>
<dbReference type="WBParaSite" id="nRc.2.0.1.t32214-RA">
    <property type="protein sequence ID" value="nRc.2.0.1.t32214-RA"/>
    <property type="gene ID" value="nRc.2.0.1.g32214"/>
</dbReference>
<keyword evidence="1" id="KW-1185">Reference proteome</keyword>
<dbReference type="AlphaFoldDB" id="A0A915K1L9"/>
<name>A0A915K1L9_ROMCU</name>